<keyword evidence="4" id="KW-0747">Spliceosome</keyword>
<keyword evidence="3" id="KW-0507">mRNA processing</keyword>
<feature type="compositionally biased region" description="Low complexity" evidence="8">
    <location>
        <begin position="430"/>
        <end position="477"/>
    </location>
</feature>
<dbReference type="Proteomes" id="UP000751190">
    <property type="component" value="Unassembled WGS sequence"/>
</dbReference>
<name>A0A8J6C6D1_DIALT</name>
<feature type="region of interest" description="Disordered" evidence="8">
    <location>
        <begin position="1520"/>
        <end position="1541"/>
    </location>
</feature>
<feature type="compositionally biased region" description="Low complexity" evidence="8">
    <location>
        <begin position="279"/>
        <end position="316"/>
    </location>
</feature>
<dbReference type="InterPro" id="IPR016024">
    <property type="entry name" value="ARM-type_fold"/>
</dbReference>
<dbReference type="GO" id="GO:0003729">
    <property type="term" value="F:mRNA binding"/>
    <property type="evidence" value="ECO:0007669"/>
    <property type="project" value="InterPro"/>
</dbReference>
<dbReference type="SUPFAM" id="SSF48371">
    <property type="entry name" value="ARM repeat"/>
    <property type="match status" value="1"/>
</dbReference>
<dbReference type="InterPro" id="IPR038737">
    <property type="entry name" value="SF3b_su1-like"/>
</dbReference>
<feature type="compositionally biased region" description="Low complexity" evidence="8">
    <location>
        <begin position="260"/>
        <end position="270"/>
    </location>
</feature>
<feature type="region of interest" description="Disordered" evidence="8">
    <location>
        <begin position="20"/>
        <end position="96"/>
    </location>
</feature>
<evidence type="ECO:0000256" key="7">
    <source>
        <dbReference type="ARBA" id="ARBA00023242"/>
    </source>
</evidence>
<dbReference type="Pfam" id="PF08920">
    <property type="entry name" value="SF3b1"/>
    <property type="match status" value="1"/>
</dbReference>
<comment type="caution">
    <text evidence="11">The sequence shown here is derived from an EMBL/GenBank/DDBJ whole genome shotgun (WGS) entry which is preliminary data.</text>
</comment>
<dbReference type="GO" id="GO:0005681">
    <property type="term" value="C:spliceosomal complex"/>
    <property type="evidence" value="ECO:0007669"/>
    <property type="project" value="UniProtKB-KW"/>
</dbReference>
<dbReference type="PANTHER" id="PTHR12097">
    <property type="entry name" value="SPLICING FACTOR 3B, SUBUNIT 1-RELATED"/>
    <property type="match status" value="1"/>
</dbReference>
<gene>
    <name evidence="11" type="ORF">KFE25_013863</name>
</gene>
<feature type="region of interest" description="Disordered" evidence="8">
    <location>
        <begin position="200"/>
        <end position="316"/>
    </location>
</feature>
<dbReference type="FunFam" id="1.25.10.10:FF:000066">
    <property type="entry name" value="Splicing factor 3B subunit 1"/>
    <property type="match status" value="1"/>
</dbReference>
<evidence type="ECO:0000259" key="10">
    <source>
        <dbReference type="Pfam" id="PF22646"/>
    </source>
</evidence>
<evidence type="ECO:0000256" key="2">
    <source>
        <dbReference type="ARBA" id="ARBA00005754"/>
    </source>
</evidence>
<evidence type="ECO:0000313" key="12">
    <source>
        <dbReference type="Proteomes" id="UP000751190"/>
    </source>
</evidence>
<comment type="subcellular location">
    <subcellularLocation>
        <location evidence="1">Nucleus</location>
    </subcellularLocation>
</comment>
<keyword evidence="5" id="KW-0677">Repeat</keyword>
<dbReference type="Gene3D" id="1.25.10.10">
    <property type="entry name" value="Leucine-rich Repeat Variant"/>
    <property type="match status" value="3"/>
</dbReference>
<proteinExistence type="inferred from homology"/>
<evidence type="ECO:0000256" key="6">
    <source>
        <dbReference type="ARBA" id="ARBA00023187"/>
    </source>
</evidence>
<dbReference type="InterPro" id="IPR054573">
    <property type="entry name" value="PP2A/SF3B1-like_HEAT"/>
</dbReference>
<feature type="domain" description="Splicing factor 3B subunit 1" evidence="9">
    <location>
        <begin position="482"/>
        <end position="627"/>
    </location>
</feature>
<keyword evidence="7" id="KW-0539">Nucleus</keyword>
<feature type="domain" description="Phosphatase PP2A regulatory subunit A/Splicing factor 3B subunit 1-like HEAT repeat" evidence="10">
    <location>
        <begin position="1300"/>
        <end position="1372"/>
    </location>
</feature>
<evidence type="ECO:0008006" key="13">
    <source>
        <dbReference type="Google" id="ProtNLM"/>
    </source>
</evidence>
<dbReference type="InterPro" id="IPR011989">
    <property type="entry name" value="ARM-like"/>
</dbReference>
<dbReference type="EMBL" id="JAGTXO010000023">
    <property type="protein sequence ID" value="KAG8461844.1"/>
    <property type="molecule type" value="Genomic_DNA"/>
</dbReference>
<sequence>MADTGVDDEIARARAERAKQAFGVADDEDDFYGGGGGGAAAAAMRGAELPADGDDDDDERAGGARSARPTFTAPRQVLDDVPLSGADDEASDPFAAHRQLTINERYDEYHKRGRVGRALSPERADAFAQGGASKAQGVEVRTYRDTLLEAQLAREADELRRAAAQKAEEAAAVAAGATGAAAPAPRKRRRWDVVSDAAAAAAPSLGPEWEAPERPRAGSAAPSALGGAQWDATPAPGACAPGGGGGGGGAQPSWDATPLAGAAGAASARASKWDATPTPGRAPVADAGAGAGAAVPGPAWDATPMPSAAAQQAAAHAAQGWDATPLAGAQLAASKWDAAPTPGRAPAAGGLAAAGAGASKWDATPTPGRAPVAGAGGAAASASRWDATPTPGRAPAAGACGAAASASKWDATPTPGGLAPGALLAAASGASKWDATPTPGRAPDAAGGAAASASRWDATPTPGRAPAAGGACGATPVAGGGRSRWDETPLGPAASGAAGGATPLGSACAFGATPAPGAAGLAALYGVTPGAGGVGATPRGPCDAQTPLYAAGGLGAAGASGVPLTPEASQALRWEAEMDARNRPLSDADLDAIFPPSGYKILKPPDSYQPIRTPARKLAATPLAGTGSGSAGLFAADGATGLSGASAAAAYGLPPGADEVAAAAGLPFSKPEDYQHFGKLLRTEDEELLTADELRERRIMKLLLRIKNGTPPQRKAALRTISEKAREFGAGPLFNQLLPLLMSPTLEDQERHLLVKVVDRVLYRLDELVRPYVHKVLVVIEPLLIDEDYYARVEGRSIISNLAKAAGLATMIATMRPDIDNVDEYVRNTTARALSVVAAALGVPALLPFLRAVCASKKSWHARHTGVKVVQQIAILLGCSVLPHLRALVECIEAGLNDEQPKVRTVVALAIGALAEAAAPYGIEAFDCVLKPLWKGIRQQRGKGLAAFLKAIGFIIPLMDAEYAGYYTKEVMVVLLREFGTPDDELKKIVLKVVKQTVTTEGVTPEYVRTEIVPEYFAKLWQRRMAADRRNYRQLVETTVELAAKVGAAEVLARIVDDLKDESEPYRKLCVETAMLILQRLSAADVDARLEEQLVDGLIYVFQEQTAQADEGEEERRDSSSAIVLSAFGSIIAQLGLRAKPYLPQIAGTVKWRLNNRAAKVRQQAADLVARIAPVMKACDAEGLLGHLGVVLYEYLGEEYPDVLGSILGGLKAIVNVIGMHKMTPPVKDLLPRLTPILKNRHEKVQENAIDLVGRIADRGAEFVSAREWMRICFELLELLKAHKKGIRRATVNTFGYIAKAIGPQDVLATLLNNLKVQERQNRVCTTVAIAIVAESCAPFTVVPGLMNEYRIPELNVQNGVLKSFSFLFEYIGEMGRDYLHAVVPLLEDALIDRDLVHRQTACTTVKHLALGAAGLGCEDGCRHLLNHVWPNIFETSPHVVNAVSEAIEGIRVACGASLILSYLLAGLFHPARRVRDVYWRLYNSAYVGAQEALVCAYPILPDEDETPHAARDALAALPPNVPPHGVPNGDARANGKTVKARPAARRRYARTHLELFC</sequence>
<dbReference type="FunFam" id="1.25.10.10:FF:000069">
    <property type="entry name" value="Splicing factor 3B subunit 1"/>
    <property type="match status" value="1"/>
</dbReference>
<dbReference type="GO" id="GO:0000245">
    <property type="term" value="P:spliceosomal complex assembly"/>
    <property type="evidence" value="ECO:0007669"/>
    <property type="project" value="InterPro"/>
</dbReference>
<evidence type="ECO:0000256" key="4">
    <source>
        <dbReference type="ARBA" id="ARBA00022728"/>
    </source>
</evidence>
<dbReference type="FunFam" id="1.25.10.10:FF:000073">
    <property type="entry name" value="Splicing factor 3b, subunit 1"/>
    <property type="match status" value="1"/>
</dbReference>
<dbReference type="OrthoDB" id="438939at2759"/>
<accession>A0A8J6C6D1</accession>
<feature type="compositionally biased region" description="Low complexity" evidence="8">
    <location>
        <begin position="217"/>
        <end position="239"/>
    </location>
</feature>
<dbReference type="InterPro" id="IPR015016">
    <property type="entry name" value="SF3b_su1"/>
</dbReference>
<comment type="similarity">
    <text evidence="2">Belongs to the SF3B1 family.</text>
</comment>
<evidence type="ECO:0000256" key="5">
    <source>
        <dbReference type="ARBA" id="ARBA00022737"/>
    </source>
</evidence>
<dbReference type="Pfam" id="PF22646">
    <property type="entry name" value="PPP2R1A-like_HEAT"/>
    <property type="match status" value="1"/>
</dbReference>
<evidence type="ECO:0000256" key="3">
    <source>
        <dbReference type="ARBA" id="ARBA00022664"/>
    </source>
</evidence>
<feature type="compositionally biased region" description="Gly residues" evidence="8">
    <location>
        <begin position="240"/>
        <end position="250"/>
    </location>
</feature>
<protein>
    <recommendedName>
        <fullName evidence="13">Splicing factor 3B subunit 1</fullName>
    </recommendedName>
</protein>
<evidence type="ECO:0000256" key="8">
    <source>
        <dbReference type="SAM" id="MobiDB-lite"/>
    </source>
</evidence>
<organism evidence="11 12">
    <name type="scientific">Diacronema lutheri</name>
    <name type="common">Unicellular marine alga</name>
    <name type="synonym">Monochrysis lutheri</name>
    <dbReference type="NCBI Taxonomy" id="2081491"/>
    <lineage>
        <taxon>Eukaryota</taxon>
        <taxon>Haptista</taxon>
        <taxon>Haptophyta</taxon>
        <taxon>Pavlovophyceae</taxon>
        <taxon>Pavlovales</taxon>
        <taxon>Pavlovaceae</taxon>
        <taxon>Diacronema</taxon>
    </lineage>
</organism>
<evidence type="ECO:0000256" key="1">
    <source>
        <dbReference type="ARBA" id="ARBA00004123"/>
    </source>
</evidence>
<reference evidence="11" key="1">
    <citation type="submission" date="2021-05" db="EMBL/GenBank/DDBJ databases">
        <title>The genome of the haptophyte Pavlova lutheri (Diacronema luteri, Pavlovales) - a model for lipid biosynthesis in eukaryotic algae.</title>
        <authorList>
            <person name="Hulatt C.J."/>
            <person name="Posewitz M.C."/>
        </authorList>
    </citation>
    <scope>NUCLEOTIDE SEQUENCE</scope>
    <source>
        <strain evidence="11">NIVA-4/92</strain>
    </source>
</reference>
<feature type="region of interest" description="Disordered" evidence="8">
    <location>
        <begin position="430"/>
        <end position="498"/>
    </location>
</feature>
<evidence type="ECO:0000313" key="11">
    <source>
        <dbReference type="EMBL" id="KAG8461844.1"/>
    </source>
</evidence>
<feature type="compositionally biased region" description="Low complexity" evidence="8">
    <location>
        <begin position="488"/>
        <end position="498"/>
    </location>
</feature>
<feature type="region of interest" description="Disordered" evidence="8">
    <location>
        <begin position="358"/>
        <end position="398"/>
    </location>
</feature>
<keyword evidence="12" id="KW-1185">Reference proteome</keyword>
<keyword evidence="6" id="KW-0508">mRNA splicing</keyword>
<evidence type="ECO:0000259" key="9">
    <source>
        <dbReference type="Pfam" id="PF08920"/>
    </source>
</evidence>